<dbReference type="EMBL" id="JANJQO010000275">
    <property type="protein sequence ID" value="KAJ2979529.1"/>
    <property type="molecule type" value="Genomic_DNA"/>
</dbReference>
<dbReference type="Proteomes" id="UP001143910">
    <property type="component" value="Unassembled WGS sequence"/>
</dbReference>
<keyword evidence="2" id="KW-1185">Reference proteome</keyword>
<gene>
    <name evidence="1" type="ORF">NQ176_g3194</name>
</gene>
<reference evidence="1" key="1">
    <citation type="submission" date="2022-08" db="EMBL/GenBank/DDBJ databases">
        <title>Genome Sequence of Lecanicillium fungicola.</title>
        <authorList>
            <person name="Buettner E."/>
        </authorList>
    </citation>
    <scope>NUCLEOTIDE SEQUENCE</scope>
    <source>
        <strain evidence="1">Babe33</strain>
    </source>
</reference>
<evidence type="ECO:0000313" key="2">
    <source>
        <dbReference type="Proteomes" id="UP001143910"/>
    </source>
</evidence>
<evidence type="ECO:0000313" key="1">
    <source>
        <dbReference type="EMBL" id="KAJ2979529.1"/>
    </source>
</evidence>
<name>A0ACC1NKC5_9HYPO</name>
<sequence>MDTNFRLRIQRRSRARPQPVLQPRDPVKVDIEKAFCAYVVSTLSTALGSSYSPTKISNAIAGYSQMQNTTASRITAAGTTTNSHLVHLEPPSRLTTTGCWCPNPSIPRQHYWRTCPRFVPQAIVAPSASVQPCRHHPPSSPPCAATYIFDPGEPPERSTIDHLFCFDPIEAASLYMSWFLAIPGPPDTPPDEQDATYLGRWLIECYYSNDHYRSHRVPNPYLPFDPHIQELGRVAYDPRWETVPATDEVARAHFAMLSRLFMELRGSPPKSNRAGCWYDAERVHAIIRWEKMGVQEAMDAFLPFVLHAKAKRLQGTRAANVA</sequence>
<organism evidence="1 2">
    <name type="scientific">Zarea fungicola</name>
    <dbReference type="NCBI Taxonomy" id="93591"/>
    <lineage>
        <taxon>Eukaryota</taxon>
        <taxon>Fungi</taxon>
        <taxon>Dikarya</taxon>
        <taxon>Ascomycota</taxon>
        <taxon>Pezizomycotina</taxon>
        <taxon>Sordariomycetes</taxon>
        <taxon>Hypocreomycetidae</taxon>
        <taxon>Hypocreales</taxon>
        <taxon>Cordycipitaceae</taxon>
        <taxon>Zarea</taxon>
    </lineage>
</organism>
<comment type="caution">
    <text evidence="1">The sequence shown here is derived from an EMBL/GenBank/DDBJ whole genome shotgun (WGS) entry which is preliminary data.</text>
</comment>
<proteinExistence type="predicted"/>
<accession>A0ACC1NKC5</accession>
<protein>
    <submittedName>
        <fullName evidence="1">Uncharacterized protein</fullName>
    </submittedName>
</protein>